<proteinExistence type="predicted"/>
<evidence type="ECO:0000313" key="2">
    <source>
        <dbReference type="Proteomes" id="UP000190797"/>
    </source>
</evidence>
<dbReference type="STRING" id="1909395.BKM31_25225"/>
<dbReference type="RefSeq" id="WP_080040523.1">
    <property type="nucleotide sequence ID" value="NZ_CP017717.1"/>
</dbReference>
<dbReference type="KEGG" id="noa:BKM31_25225"/>
<dbReference type="OrthoDB" id="3541275at2"/>
<name>A0A1V0A2A8_9ACTN</name>
<organism evidence="1 2">
    <name type="scientific">[Actinomadura] parvosata subsp. kistnae</name>
    <dbReference type="NCBI Taxonomy" id="1909395"/>
    <lineage>
        <taxon>Bacteria</taxon>
        <taxon>Bacillati</taxon>
        <taxon>Actinomycetota</taxon>
        <taxon>Actinomycetes</taxon>
        <taxon>Streptosporangiales</taxon>
        <taxon>Streptosporangiaceae</taxon>
        <taxon>Nonomuraea</taxon>
    </lineage>
</organism>
<reference evidence="2" key="1">
    <citation type="journal article" date="2017" name="Med. Chem. Commun.">
        <title>Nonomuraea sp. ATCC 55076 harbours the largest actinomycete chromosome to date and the kistamicin biosynthetic gene cluster.</title>
        <authorList>
            <person name="Nazari B."/>
            <person name="Forneris C.C."/>
            <person name="Gibson M.I."/>
            <person name="Moon K."/>
            <person name="Schramma K.R."/>
            <person name="Seyedsayamdost M.R."/>
        </authorList>
    </citation>
    <scope>NUCLEOTIDE SEQUENCE [LARGE SCALE GENOMIC DNA]</scope>
    <source>
        <strain evidence="2">ATCC 55076</strain>
    </source>
</reference>
<accession>A0A1V0A2A8</accession>
<sequence length="128" mass="13936">MADLSGESGNDGVLIDWTSIRRLARLFDRTGDDVTALLRTSSPLATTSDLVGGDDEGRAFAEWYADGYDSLADALRRIADKSFTSAAGLRDFDALWDYLELQIIRTLPEIPDLPAPPIPQAPPRKEGA</sequence>
<dbReference type="EMBL" id="CP017717">
    <property type="protein sequence ID" value="AQZ64323.1"/>
    <property type="molecule type" value="Genomic_DNA"/>
</dbReference>
<dbReference type="Proteomes" id="UP000190797">
    <property type="component" value="Chromosome"/>
</dbReference>
<keyword evidence="2" id="KW-1185">Reference proteome</keyword>
<evidence type="ECO:0000313" key="1">
    <source>
        <dbReference type="EMBL" id="AQZ64323.1"/>
    </source>
</evidence>
<gene>
    <name evidence="1" type="ORF">BKM31_25225</name>
</gene>
<protein>
    <submittedName>
        <fullName evidence="1">Uncharacterized protein</fullName>
    </submittedName>
</protein>
<dbReference type="AlphaFoldDB" id="A0A1V0A2A8"/>